<accession>A0A9P1N1Q7</accession>
<dbReference type="PROSITE" id="PS50297">
    <property type="entry name" value="ANK_REP_REGION"/>
    <property type="match status" value="2"/>
</dbReference>
<feature type="repeat" description="ANK" evidence="3">
    <location>
        <begin position="96"/>
        <end position="128"/>
    </location>
</feature>
<evidence type="ECO:0000256" key="4">
    <source>
        <dbReference type="SAM" id="MobiDB-lite"/>
    </source>
</evidence>
<feature type="repeat" description="ANK" evidence="3">
    <location>
        <begin position="129"/>
        <end position="161"/>
    </location>
</feature>
<evidence type="ECO:0000256" key="3">
    <source>
        <dbReference type="PROSITE-ProRule" id="PRU00023"/>
    </source>
</evidence>
<dbReference type="PROSITE" id="PS50088">
    <property type="entry name" value="ANK_REPEAT"/>
    <property type="match status" value="2"/>
</dbReference>
<reference evidence="5" key="1">
    <citation type="submission" date="2022-11" db="EMBL/GenBank/DDBJ databases">
        <authorList>
            <person name="Kikuchi T."/>
        </authorList>
    </citation>
    <scope>NUCLEOTIDE SEQUENCE</scope>
    <source>
        <strain evidence="5">PS1010</strain>
    </source>
</reference>
<dbReference type="Pfam" id="PF12796">
    <property type="entry name" value="Ank_2"/>
    <property type="match status" value="1"/>
</dbReference>
<keyword evidence="6" id="KW-1185">Reference proteome</keyword>
<evidence type="ECO:0000256" key="2">
    <source>
        <dbReference type="ARBA" id="ARBA00023043"/>
    </source>
</evidence>
<dbReference type="AlphaFoldDB" id="A0A9P1N1Q7"/>
<evidence type="ECO:0000313" key="6">
    <source>
        <dbReference type="Proteomes" id="UP001152747"/>
    </source>
</evidence>
<protein>
    <recommendedName>
        <fullName evidence="7">ANK_REP_REGION domain-containing protein</fullName>
    </recommendedName>
</protein>
<dbReference type="PRINTS" id="PR01415">
    <property type="entry name" value="ANKYRIN"/>
</dbReference>
<evidence type="ECO:0000313" key="5">
    <source>
        <dbReference type="EMBL" id="CAI5446663.1"/>
    </source>
</evidence>
<dbReference type="SMART" id="SM00248">
    <property type="entry name" value="ANK"/>
    <property type="match status" value="3"/>
</dbReference>
<sequence>MEDLNDWEAQGAQEEPAEDGMNLGFTKELIDEIRSKKESNPGMFVSAWQEDEEGIDAKNLENPIEKWLTAAEDGDLEEVRRIYQEDREILNSQDADGYTALHRASYNNNLQVVEYLLSVGADVEARTKDQWTPLLSAANWGNYEVIGKLLSHGVDVNATSNGHLTALHLAVQSQNENPENVFHSVRYLLQAPGIDAGVVNGSGDTPLKMAYRSNEQIYYLIKEFLEKP</sequence>
<dbReference type="EMBL" id="CANHGI010000003">
    <property type="protein sequence ID" value="CAI5446663.1"/>
    <property type="molecule type" value="Genomic_DNA"/>
</dbReference>
<dbReference type="PANTHER" id="PTHR24198">
    <property type="entry name" value="ANKYRIN REPEAT AND PROTEIN KINASE DOMAIN-CONTAINING PROTEIN"/>
    <property type="match status" value="1"/>
</dbReference>
<dbReference type="Gene3D" id="1.25.40.20">
    <property type="entry name" value="Ankyrin repeat-containing domain"/>
    <property type="match status" value="1"/>
</dbReference>
<evidence type="ECO:0000256" key="1">
    <source>
        <dbReference type="ARBA" id="ARBA00022737"/>
    </source>
</evidence>
<dbReference type="InterPro" id="IPR002110">
    <property type="entry name" value="Ankyrin_rpt"/>
</dbReference>
<proteinExistence type="predicted"/>
<comment type="caution">
    <text evidence="5">The sequence shown here is derived from an EMBL/GenBank/DDBJ whole genome shotgun (WGS) entry which is preliminary data.</text>
</comment>
<dbReference type="PANTHER" id="PTHR24198:SF165">
    <property type="entry name" value="ANKYRIN REPEAT-CONTAINING PROTEIN-RELATED"/>
    <property type="match status" value="1"/>
</dbReference>
<evidence type="ECO:0008006" key="7">
    <source>
        <dbReference type="Google" id="ProtNLM"/>
    </source>
</evidence>
<gene>
    <name evidence="5" type="ORF">CAMP_LOCUS9300</name>
</gene>
<feature type="region of interest" description="Disordered" evidence="4">
    <location>
        <begin position="1"/>
        <end position="24"/>
    </location>
</feature>
<dbReference type="Proteomes" id="UP001152747">
    <property type="component" value="Unassembled WGS sequence"/>
</dbReference>
<dbReference type="InterPro" id="IPR036770">
    <property type="entry name" value="Ankyrin_rpt-contain_sf"/>
</dbReference>
<organism evidence="5 6">
    <name type="scientific">Caenorhabditis angaria</name>
    <dbReference type="NCBI Taxonomy" id="860376"/>
    <lineage>
        <taxon>Eukaryota</taxon>
        <taxon>Metazoa</taxon>
        <taxon>Ecdysozoa</taxon>
        <taxon>Nematoda</taxon>
        <taxon>Chromadorea</taxon>
        <taxon>Rhabditida</taxon>
        <taxon>Rhabditina</taxon>
        <taxon>Rhabditomorpha</taxon>
        <taxon>Rhabditoidea</taxon>
        <taxon>Rhabditidae</taxon>
        <taxon>Peloderinae</taxon>
        <taxon>Caenorhabditis</taxon>
    </lineage>
</organism>
<dbReference type="SUPFAM" id="SSF48403">
    <property type="entry name" value="Ankyrin repeat"/>
    <property type="match status" value="1"/>
</dbReference>
<dbReference type="OrthoDB" id="19174at2759"/>
<keyword evidence="2 3" id="KW-0040">ANK repeat</keyword>
<keyword evidence="1" id="KW-0677">Repeat</keyword>
<name>A0A9P1N1Q7_9PELO</name>